<keyword evidence="8" id="KW-0169">Cobalamin biosynthesis</keyword>
<dbReference type="PANTHER" id="PTHR46638:SF1">
    <property type="entry name" value="CORRINOID ADENOSYLTRANSFERASE"/>
    <property type="match status" value="1"/>
</dbReference>
<evidence type="ECO:0000256" key="7">
    <source>
        <dbReference type="ARBA" id="ARBA00048692"/>
    </source>
</evidence>
<organism evidence="9 10">
    <name type="scientific">Pelagibaculum spongiae</name>
    <dbReference type="NCBI Taxonomy" id="2080658"/>
    <lineage>
        <taxon>Bacteria</taxon>
        <taxon>Pseudomonadati</taxon>
        <taxon>Pseudomonadota</taxon>
        <taxon>Gammaproteobacteria</taxon>
        <taxon>Oceanospirillales</taxon>
        <taxon>Pelagibaculum</taxon>
    </lineage>
</organism>
<reference evidence="9 10" key="1">
    <citation type="submission" date="2018-04" db="EMBL/GenBank/DDBJ databases">
        <title>Thalassorhabdus spongiae gen. nov., sp. nov., isolated from a marine sponge in South-West Iceland.</title>
        <authorList>
            <person name="Knobloch S."/>
            <person name="Daussin A."/>
            <person name="Johannsson R."/>
            <person name="Marteinsson V.T."/>
        </authorList>
    </citation>
    <scope>NUCLEOTIDE SEQUENCE [LARGE SCALE GENOMIC DNA]</scope>
    <source>
        <strain evidence="9 10">Hp12</strain>
    </source>
</reference>
<comment type="similarity">
    <text evidence="2 8">Belongs to the Cob(I)alamin adenosyltransferase family.</text>
</comment>
<protein>
    <recommendedName>
        <fullName evidence="3 8">Corrinoid adenosyltransferase</fullName>
        <ecNumber evidence="3 8">2.5.1.17</ecNumber>
    </recommendedName>
    <alternativeName>
        <fullName evidence="8">Cob(II)alamin adenosyltransferase</fullName>
    </alternativeName>
    <alternativeName>
        <fullName evidence="8">Cob(II)yrinic acid a,c-diamide adenosyltransferase</fullName>
    </alternativeName>
</protein>
<dbReference type="Gene3D" id="3.40.50.300">
    <property type="entry name" value="P-loop containing nucleotide triphosphate hydrolases"/>
    <property type="match status" value="1"/>
</dbReference>
<evidence type="ECO:0000256" key="3">
    <source>
        <dbReference type="ARBA" id="ARBA00012454"/>
    </source>
</evidence>
<evidence type="ECO:0000256" key="4">
    <source>
        <dbReference type="ARBA" id="ARBA00023244"/>
    </source>
</evidence>
<keyword evidence="8" id="KW-0067">ATP-binding</keyword>
<sequence length="201" mass="22430">MSKEIDTEKFDQRMKRTKEVVDQKIAKATEERGVTIVITGNGKGKTSSAYGTAFRALGYGKQVGLVQFCKGRQETGERLMLRKQSGVQFYEMGTGFTWESGDHAGQKAAAEGAWAEAKRILQDPDIYLLVLDEITYMFRNKFLDLDEVVQAIANRPLEQSVIITGRGCPQTLTDLADTVSEIRDVKHAFRAGIKAREGIEF</sequence>
<keyword evidence="4 8" id="KW-0627">Porphyrin biosynthesis</keyword>
<evidence type="ECO:0000256" key="1">
    <source>
        <dbReference type="ARBA" id="ARBA00005121"/>
    </source>
</evidence>
<evidence type="ECO:0000256" key="8">
    <source>
        <dbReference type="PIRNR" id="PIRNR015617"/>
    </source>
</evidence>
<comment type="catalytic activity">
    <reaction evidence="6 8">
        <text>2 cob(II)yrinate a,c diamide + reduced [electron-transfer flavoprotein] + 2 ATP = 2 adenosylcob(III)yrinate a,c-diamide + 2 triphosphate + oxidized [electron-transfer flavoprotein] + 3 H(+)</text>
        <dbReference type="Rhea" id="RHEA:11528"/>
        <dbReference type="Rhea" id="RHEA-COMP:10685"/>
        <dbReference type="Rhea" id="RHEA-COMP:10686"/>
        <dbReference type="ChEBI" id="CHEBI:15378"/>
        <dbReference type="ChEBI" id="CHEBI:18036"/>
        <dbReference type="ChEBI" id="CHEBI:30616"/>
        <dbReference type="ChEBI" id="CHEBI:57692"/>
        <dbReference type="ChEBI" id="CHEBI:58307"/>
        <dbReference type="ChEBI" id="CHEBI:58503"/>
        <dbReference type="ChEBI" id="CHEBI:58537"/>
        <dbReference type="EC" id="2.5.1.17"/>
    </reaction>
</comment>
<accession>A0A2V1GY35</accession>
<comment type="pathway">
    <text evidence="1 8">Cofactor biosynthesis; adenosylcobalamin biosynthesis; adenosylcobalamin from cob(II)yrinate a,c-diamide: step 2/7.</text>
</comment>
<dbReference type="OrthoDB" id="9810309at2"/>
<evidence type="ECO:0000256" key="5">
    <source>
        <dbReference type="ARBA" id="ARBA00024929"/>
    </source>
</evidence>
<comment type="caution">
    <text evidence="9">The sequence shown here is derived from an EMBL/GenBank/DDBJ whole genome shotgun (WGS) entry which is preliminary data.</text>
</comment>
<comment type="subcellular location">
    <subcellularLocation>
        <location evidence="8">Cytoplasm</location>
    </subcellularLocation>
</comment>
<dbReference type="EC" id="2.5.1.17" evidence="3 8"/>
<evidence type="ECO:0000256" key="6">
    <source>
        <dbReference type="ARBA" id="ARBA00048555"/>
    </source>
</evidence>
<comment type="function">
    <text evidence="5 8">Required for both de novo synthesis of the corrin ring for the assimilation of exogenous corrinoids. Participates in the adenosylation of a variety of incomplete and complete corrinoids.</text>
</comment>
<dbReference type="Pfam" id="PF02572">
    <property type="entry name" value="CobA_CobO_BtuR"/>
    <property type="match status" value="1"/>
</dbReference>
<evidence type="ECO:0000313" key="10">
    <source>
        <dbReference type="Proteomes" id="UP000244906"/>
    </source>
</evidence>
<proteinExistence type="inferred from homology"/>
<keyword evidence="8 9" id="KW-0808">Transferase</keyword>
<keyword evidence="8" id="KW-0963">Cytoplasm</keyword>
<dbReference type="InterPro" id="IPR027417">
    <property type="entry name" value="P-loop_NTPase"/>
</dbReference>
<name>A0A2V1GY35_9GAMM</name>
<dbReference type="EMBL" id="QDDL01000002">
    <property type="protein sequence ID" value="PVZ70563.1"/>
    <property type="molecule type" value="Genomic_DNA"/>
</dbReference>
<dbReference type="NCBIfam" id="NF004637">
    <property type="entry name" value="PRK05986.1"/>
    <property type="match status" value="1"/>
</dbReference>
<dbReference type="UniPathway" id="UPA00148">
    <property type="reaction ID" value="UER00233"/>
</dbReference>
<evidence type="ECO:0000256" key="2">
    <source>
        <dbReference type="ARBA" id="ARBA00007487"/>
    </source>
</evidence>
<keyword evidence="8" id="KW-0547">Nucleotide-binding</keyword>
<dbReference type="RefSeq" id="WP_116686635.1">
    <property type="nucleotide sequence ID" value="NZ_CAWNYD010000002.1"/>
</dbReference>
<dbReference type="NCBIfam" id="TIGR00708">
    <property type="entry name" value="cobA"/>
    <property type="match status" value="1"/>
</dbReference>
<dbReference type="SUPFAM" id="SSF52540">
    <property type="entry name" value="P-loop containing nucleoside triphosphate hydrolases"/>
    <property type="match status" value="1"/>
</dbReference>
<dbReference type="GO" id="GO:0005737">
    <property type="term" value="C:cytoplasm"/>
    <property type="evidence" value="ECO:0007669"/>
    <property type="project" value="UniProtKB-SubCell"/>
</dbReference>
<dbReference type="PIRSF" id="PIRSF015617">
    <property type="entry name" value="Adensltrnsf_CobA"/>
    <property type="match status" value="1"/>
</dbReference>
<dbReference type="GO" id="GO:0008817">
    <property type="term" value="F:corrinoid adenosyltransferase activity"/>
    <property type="evidence" value="ECO:0007669"/>
    <property type="project" value="UniProtKB-UniRule"/>
</dbReference>
<dbReference type="AlphaFoldDB" id="A0A2V1GY35"/>
<gene>
    <name evidence="9" type="primary">cobO</name>
    <name evidence="9" type="ORF">DC094_08255</name>
</gene>
<comment type="catalytic activity">
    <reaction evidence="7 8">
        <text>2 cob(II)alamin + reduced [electron-transfer flavoprotein] + 2 ATP = 2 adenosylcob(III)alamin + 2 triphosphate + oxidized [electron-transfer flavoprotein] + 3 H(+)</text>
        <dbReference type="Rhea" id="RHEA:28671"/>
        <dbReference type="Rhea" id="RHEA-COMP:10685"/>
        <dbReference type="Rhea" id="RHEA-COMP:10686"/>
        <dbReference type="ChEBI" id="CHEBI:15378"/>
        <dbReference type="ChEBI" id="CHEBI:16304"/>
        <dbReference type="ChEBI" id="CHEBI:18036"/>
        <dbReference type="ChEBI" id="CHEBI:18408"/>
        <dbReference type="ChEBI" id="CHEBI:30616"/>
        <dbReference type="ChEBI" id="CHEBI:57692"/>
        <dbReference type="ChEBI" id="CHEBI:58307"/>
        <dbReference type="EC" id="2.5.1.17"/>
    </reaction>
</comment>
<dbReference type="GO" id="GO:0005524">
    <property type="term" value="F:ATP binding"/>
    <property type="evidence" value="ECO:0007669"/>
    <property type="project" value="UniProtKB-UniRule"/>
</dbReference>
<evidence type="ECO:0000313" key="9">
    <source>
        <dbReference type="EMBL" id="PVZ70563.1"/>
    </source>
</evidence>
<dbReference type="GO" id="GO:0009236">
    <property type="term" value="P:cobalamin biosynthetic process"/>
    <property type="evidence" value="ECO:0007669"/>
    <property type="project" value="UniProtKB-UniRule"/>
</dbReference>
<dbReference type="Proteomes" id="UP000244906">
    <property type="component" value="Unassembled WGS sequence"/>
</dbReference>
<dbReference type="GO" id="GO:0006779">
    <property type="term" value="P:porphyrin-containing compound biosynthetic process"/>
    <property type="evidence" value="ECO:0007669"/>
    <property type="project" value="UniProtKB-UniRule"/>
</dbReference>
<dbReference type="PANTHER" id="PTHR46638">
    <property type="entry name" value="CORRINOID ADENOSYLTRANSFERASE"/>
    <property type="match status" value="1"/>
</dbReference>
<dbReference type="InterPro" id="IPR003724">
    <property type="entry name" value="CblAdoTrfase_CobA"/>
</dbReference>
<keyword evidence="10" id="KW-1185">Reference proteome</keyword>